<organism evidence="2 3">
    <name type="scientific">Streptomyces himalayensis subsp. himalayensis</name>
    <dbReference type="NCBI Taxonomy" id="2756131"/>
    <lineage>
        <taxon>Bacteria</taxon>
        <taxon>Bacillati</taxon>
        <taxon>Actinomycetota</taxon>
        <taxon>Actinomycetes</taxon>
        <taxon>Kitasatosporales</taxon>
        <taxon>Streptomycetaceae</taxon>
        <taxon>Streptomyces</taxon>
        <taxon>Streptomyces himalayensis</taxon>
    </lineage>
</organism>
<accession>A0A7W0DPC6</accession>
<reference evidence="2 3" key="1">
    <citation type="submission" date="2020-07" db="EMBL/GenBank/DDBJ databases">
        <title>Streptomyces isolated from Indian soil.</title>
        <authorList>
            <person name="Mandal S."/>
            <person name="Maiti P.K."/>
        </authorList>
    </citation>
    <scope>NUCLEOTIDE SEQUENCE [LARGE SCALE GENOMIC DNA]</scope>
    <source>
        <strain evidence="2 3">PSKA28</strain>
    </source>
</reference>
<protein>
    <submittedName>
        <fullName evidence="2">Uncharacterized protein</fullName>
    </submittedName>
</protein>
<sequence>MTETRSSTDTTTNDPRAAAHQPDGHGRHRGPESALEGGTVETPDPRGRHRKPSDEG</sequence>
<name>A0A7W0DPC6_9ACTN</name>
<dbReference type="RefSeq" id="WP_181659690.1">
    <property type="nucleotide sequence ID" value="NZ_JACEHE010000015.1"/>
</dbReference>
<evidence type="ECO:0000313" key="2">
    <source>
        <dbReference type="EMBL" id="MBA2948751.1"/>
    </source>
</evidence>
<feature type="region of interest" description="Disordered" evidence="1">
    <location>
        <begin position="1"/>
        <end position="56"/>
    </location>
</feature>
<comment type="caution">
    <text evidence="2">The sequence shown here is derived from an EMBL/GenBank/DDBJ whole genome shotgun (WGS) entry which is preliminary data.</text>
</comment>
<dbReference type="Proteomes" id="UP000545761">
    <property type="component" value="Unassembled WGS sequence"/>
</dbReference>
<feature type="compositionally biased region" description="Low complexity" evidence="1">
    <location>
        <begin position="1"/>
        <end position="12"/>
    </location>
</feature>
<dbReference type="EMBL" id="JACEHE010000015">
    <property type="protein sequence ID" value="MBA2948751.1"/>
    <property type="molecule type" value="Genomic_DNA"/>
</dbReference>
<evidence type="ECO:0000313" key="3">
    <source>
        <dbReference type="Proteomes" id="UP000545761"/>
    </source>
</evidence>
<feature type="compositionally biased region" description="Basic and acidic residues" evidence="1">
    <location>
        <begin position="22"/>
        <end position="31"/>
    </location>
</feature>
<dbReference type="AlphaFoldDB" id="A0A7W0DPC6"/>
<proteinExistence type="predicted"/>
<gene>
    <name evidence="2" type="ORF">H1D24_23730</name>
</gene>
<feature type="compositionally biased region" description="Basic residues" evidence="1">
    <location>
        <begin position="47"/>
        <end position="56"/>
    </location>
</feature>
<evidence type="ECO:0000256" key="1">
    <source>
        <dbReference type="SAM" id="MobiDB-lite"/>
    </source>
</evidence>